<dbReference type="GO" id="GO:0005886">
    <property type="term" value="C:plasma membrane"/>
    <property type="evidence" value="ECO:0007669"/>
    <property type="project" value="TreeGrafter"/>
</dbReference>
<dbReference type="PANTHER" id="PTHR10796:SF36">
    <property type="entry name" value="PATCHED DOMAIN-CONTAINING PROTEIN 1"/>
    <property type="match status" value="1"/>
</dbReference>
<protein>
    <submittedName>
        <fullName evidence="1">Uncharacterized protein</fullName>
    </submittedName>
</protein>
<dbReference type="GO" id="GO:0045202">
    <property type="term" value="C:synapse"/>
    <property type="evidence" value="ECO:0007669"/>
    <property type="project" value="TreeGrafter"/>
</dbReference>
<proteinExistence type="predicted"/>
<reference evidence="1" key="2">
    <citation type="submission" date="2025-08" db="UniProtKB">
        <authorList>
            <consortium name="Ensembl"/>
        </authorList>
    </citation>
    <scope>IDENTIFICATION</scope>
</reference>
<reference evidence="1" key="3">
    <citation type="submission" date="2025-09" db="UniProtKB">
        <authorList>
            <consortium name="Ensembl"/>
        </authorList>
    </citation>
    <scope>IDENTIFICATION</scope>
</reference>
<dbReference type="InterPro" id="IPR051697">
    <property type="entry name" value="Patched_domain-protein"/>
</dbReference>
<dbReference type="GO" id="GO:0050890">
    <property type="term" value="P:cognition"/>
    <property type="evidence" value="ECO:0007669"/>
    <property type="project" value="TreeGrafter"/>
</dbReference>
<sequence>MDTGTLLYARAQQRYFSSYSPVIGFYVYESAPYWNTSVQRDLLEYAKGFQRISWLESYLDYLTERNLSTTSQSRDSFTRMLRLSFLRQPQFAHFADDIIFAERDEGEEPEMAASRVFLVAKTTENKREEMSVLLDTLRRLSLTSRVRFLIFNPSFVYLDRWDGSVFVCVCVREERRESQLIFLSLSSFPPPSLPVFLSLSSFPPPSLPV</sequence>
<reference evidence="2" key="1">
    <citation type="submission" date="2018-06" db="EMBL/GenBank/DDBJ databases">
        <title>Genome assembly of Danube salmon.</title>
        <authorList>
            <person name="Macqueen D.J."/>
            <person name="Gundappa M.K."/>
        </authorList>
    </citation>
    <scope>NUCLEOTIDE SEQUENCE [LARGE SCALE GENOMIC DNA]</scope>
</reference>
<dbReference type="AlphaFoldDB" id="A0A4W5PLI6"/>
<name>A0A4W5PLI6_9TELE</name>
<organism evidence="1 2">
    <name type="scientific">Hucho hucho</name>
    <name type="common">huchen</name>
    <dbReference type="NCBI Taxonomy" id="62062"/>
    <lineage>
        <taxon>Eukaryota</taxon>
        <taxon>Metazoa</taxon>
        <taxon>Chordata</taxon>
        <taxon>Craniata</taxon>
        <taxon>Vertebrata</taxon>
        <taxon>Euteleostomi</taxon>
        <taxon>Actinopterygii</taxon>
        <taxon>Neopterygii</taxon>
        <taxon>Teleostei</taxon>
        <taxon>Protacanthopterygii</taxon>
        <taxon>Salmoniformes</taxon>
        <taxon>Salmonidae</taxon>
        <taxon>Salmoninae</taxon>
        <taxon>Hucho</taxon>
    </lineage>
</organism>
<dbReference type="Ensembl" id="ENSHHUT00000067741.1">
    <property type="protein sequence ID" value="ENSHHUP00000065521.1"/>
    <property type="gene ID" value="ENSHHUG00000038682.1"/>
</dbReference>
<dbReference type="STRING" id="62062.ENSHHUP00000065521"/>
<keyword evidence="2" id="KW-1185">Reference proteome</keyword>
<evidence type="ECO:0000313" key="2">
    <source>
        <dbReference type="Proteomes" id="UP000314982"/>
    </source>
</evidence>
<evidence type="ECO:0000313" key="1">
    <source>
        <dbReference type="Ensembl" id="ENSHHUP00000065521.1"/>
    </source>
</evidence>
<accession>A0A4W5PLI6</accession>
<dbReference type="GeneTree" id="ENSGT00940000157080"/>
<dbReference type="Proteomes" id="UP000314982">
    <property type="component" value="Unassembled WGS sequence"/>
</dbReference>
<dbReference type="GO" id="GO:0007268">
    <property type="term" value="P:chemical synaptic transmission"/>
    <property type="evidence" value="ECO:0007669"/>
    <property type="project" value="TreeGrafter"/>
</dbReference>
<dbReference type="PANTHER" id="PTHR10796">
    <property type="entry name" value="PATCHED-RELATED"/>
    <property type="match status" value="1"/>
</dbReference>